<organism evidence="1 2">
    <name type="scientific">Bergeyella cardium</name>
    <dbReference type="NCBI Taxonomy" id="1585976"/>
    <lineage>
        <taxon>Bacteria</taxon>
        <taxon>Pseudomonadati</taxon>
        <taxon>Bacteroidota</taxon>
        <taxon>Flavobacteriia</taxon>
        <taxon>Flavobacteriales</taxon>
        <taxon>Weeksellaceae</taxon>
        <taxon>Bergeyella</taxon>
    </lineage>
</organism>
<evidence type="ECO:0000313" key="1">
    <source>
        <dbReference type="EMBL" id="QHN64454.1"/>
    </source>
</evidence>
<dbReference type="Proteomes" id="UP000464318">
    <property type="component" value="Chromosome"/>
</dbReference>
<dbReference type="RefSeq" id="WP_160223613.1">
    <property type="nucleotide sequence ID" value="NZ_CP029149.1"/>
</dbReference>
<proteinExistence type="predicted"/>
<protein>
    <submittedName>
        <fullName evidence="1">DUF2911 domain-containing protein</fullName>
    </submittedName>
</protein>
<dbReference type="OrthoDB" id="187854at2"/>
<dbReference type="Pfam" id="PF11138">
    <property type="entry name" value="DUF2911"/>
    <property type="match status" value="1"/>
</dbReference>
<evidence type="ECO:0000313" key="2">
    <source>
        <dbReference type="Proteomes" id="UP000464318"/>
    </source>
</evidence>
<dbReference type="EMBL" id="CP029149">
    <property type="protein sequence ID" value="QHN64454.1"/>
    <property type="molecule type" value="Genomic_DNA"/>
</dbReference>
<dbReference type="InterPro" id="IPR021314">
    <property type="entry name" value="DUF2911"/>
</dbReference>
<sequence>MKKAALIVFVGAFLSLSNAQTYSIPAASPRQVIDQQFSISKITVDYGRPGVKGRKIFGDLVPYGKVWRAGANSCTKISFGQNVIFGGKELKAGTYGLYIIPQPNQWQVVLNKDFQSWGAFSFDEKLNVLETVIPVEITKTPTEWFTIDFLPNGKEGMLMLMAWENAKISVPIKVSNPEVVSKIEEKLGEARKIEREGNKN</sequence>
<reference evidence="1 2" key="1">
    <citation type="submission" date="2018-04" db="EMBL/GenBank/DDBJ databases">
        <title>Characteristic and Complete Genome Sequencing of A Novel Member of Infective Endocarditis Causative Bacteria: Bergeyella cardium QL-PH.</title>
        <authorList>
            <person name="Pan H."/>
            <person name="Sun E."/>
            <person name="Zhang Y."/>
        </authorList>
    </citation>
    <scope>NUCLEOTIDE SEQUENCE [LARGE SCALE GENOMIC DNA]</scope>
    <source>
        <strain evidence="1 2">HPQL</strain>
    </source>
</reference>
<name>A0A6P1QUW9_9FLAO</name>
<accession>A0A6P1QUW9</accession>
<dbReference type="KEGG" id="bcad:DBX24_00380"/>
<keyword evidence="2" id="KW-1185">Reference proteome</keyword>
<dbReference type="AlphaFoldDB" id="A0A6P1QUW9"/>
<gene>
    <name evidence="1" type="ORF">DBX24_00380</name>
</gene>